<evidence type="ECO:0000256" key="2">
    <source>
        <dbReference type="ARBA" id="ARBA00022679"/>
    </source>
</evidence>
<evidence type="ECO:0000256" key="1">
    <source>
        <dbReference type="ARBA" id="ARBA00022676"/>
    </source>
</evidence>
<keyword evidence="9" id="KW-1185">Reference proteome</keyword>
<evidence type="ECO:0000256" key="7">
    <source>
        <dbReference type="ARBA" id="ARBA00048472"/>
    </source>
</evidence>
<sequence>MPSLLWDVFCTVVDNHGDIGVGWRFSQGLAARGQRVRLWVDDASALAWMAPEGDPDVQVRPWQGMPPTGLAPGDVLVETFGCDIPPDWVLAVAPRPGPWINLEYLSAESYVARMHRLPSPVLNGPLAGRTKHFFYPGFTPDTGGLLRETDLAARQVRFDRSAWLHRHADGWQGEPVHNLFCYEPAGLPAWLDRLRAPDQPPAHVLVAPGRAAAAVRQHLGPATQHGPLRLTWRPPCSQAEFDEGLWASDTNWVRGEDSLVRALWAGRPLVWHIYPQHDGAHHAKLAAFLDWLDAPPDLRSVHRCWNADTPQDMPAHDPMDWVATLARARERLLAQPDLVSQLLDFVAATAPH</sequence>
<protein>
    <recommendedName>
        <fullName evidence="5">Protein-arginine rhamnosyltransferase</fullName>
    </recommendedName>
    <alternativeName>
        <fullName evidence="6">EF-P arginine rhamnosyltransferase</fullName>
    </alternativeName>
</protein>
<gene>
    <name evidence="8" type="ORF">GCM10007935_02330</name>
</gene>
<evidence type="ECO:0000256" key="5">
    <source>
        <dbReference type="ARBA" id="ARBA00024416"/>
    </source>
</evidence>
<evidence type="ECO:0000256" key="3">
    <source>
        <dbReference type="ARBA" id="ARBA00024303"/>
    </source>
</evidence>
<comment type="similarity">
    <text evidence="4">Belongs to the glycosyltransferase 104 family.</text>
</comment>
<name>A0ABQ6C3K9_9BURK</name>
<reference evidence="9" key="1">
    <citation type="journal article" date="2019" name="Int. J. Syst. Evol. Microbiol.">
        <title>The Global Catalogue of Microorganisms (GCM) 10K type strain sequencing project: providing services to taxonomists for standard genome sequencing and annotation.</title>
        <authorList>
            <consortium name="The Broad Institute Genomics Platform"/>
            <consortium name="The Broad Institute Genome Sequencing Center for Infectious Disease"/>
            <person name="Wu L."/>
            <person name="Ma J."/>
        </authorList>
    </citation>
    <scope>NUCLEOTIDE SEQUENCE [LARGE SCALE GENOMIC DNA]</scope>
    <source>
        <strain evidence="9">NBRC 109341</strain>
    </source>
</reference>
<organism evidence="8 9">
    <name type="scientific">Hydrogenophaga electricum</name>
    <dbReference type="NCBI Taxonomy" id="1230953"/>
    <lineage>
        <taxon>Bacteria</taxon>
        <taxon>Pseudomonadati</taxon>
        <taxon>Pseudomonadota</taxon>
        <taxon>Betaproteobacteria</taxon>
        <taxon>Burkholderiales</taxon>
        <taxon>Comamonadaceae</taxon>
        <taxon>Hydrogenophaga</taxon>
    </lineage>
</organism>
<evidence type="ECO:0000256" key="4">
    <source>
        <dbReference type="ARBA" id="ARBA00024346"/>
    </source>
</evidence>
<comment type="function">
    <text evidence="3">Protein-arginine rhamnosyltransferase that catalyzes the transfer of a single rhamnose to elongation factor P (EF-P) on 'Lys-32', a modification required for EF-P-dependent rescue of polyproline stalled ribosomes.</text>
</comment>
<dbReference type="InterPro" id="IPR016633">
    <property type="entry name" value="EarP"/>
</dbReference>
<comment type="caution">
    <text evidence="8">The sequence shown here is derived from an EMBL/GenBank/DDBJ whole genome shotgun (WGS) entry which is preliminary data.</text>
</comment>
<dbReference type="EMBL" id="BSPB01000001">
    <property type="protein sequence ID" value="GLS12807.1"/>
    <property type="molecule type" value="Genomic_DNA"/>
</dbReference>
<proteinExistence type="inferred from homology"/>
<keyword evidence="2" id="KW-0808">Transferase</keyword>
<dbReference type="Proteomes" id="UP001156903">
    <property type="component" value="Unassembled WGS sequence"/>
</dbReference>
<dbReference type="NCBIfam" id="TIGR03837">
    <property type="entry name" value="efp_Arg_rhamno"/>
    <property type="match status" value="1"/>
</dbReference>
<evidence type="ECO:0000256" key="6">
    <source>
        <dbReference type="ARBA" id="ARBA00030025"/>
    </source>
</evidence>
<accession>A0ABQ6C3K9</accession>
<evidence type="ECO:0000313" key="9">
    <source>
        <dbReference type="Proteomes" id="UP001156903"/>
    </source>
</evidence>
<evidence type="ECO:0000313" key="8">
    <source>
        <dbReference type="EMBL" id="GLS12807.1"/>
    </source>
</evidence>
<dbReference type="Pfam" id="PF10093">
    <property type="entry name" value="EarP"/>
    <property type="match status" value="1"/>
</dbReference>
<keyword evidence="1" id="KW-0328">Glycosyltransferase</keyword>
<comment type="catalytic activity">
    <reaction evidence="7">
        <text>dTDP-beta-L-rhamnose + L-arginyl-[protein] = N(omega)-(alpha-L-rhamnosyl)-L-arginyl-[protein] + dTDP + H(+)</text>
        <dbReference type="Rhea" id="RHEA:66692"/>
        <dbReference type="Rhea" id="RHEA-COMP:10532"/>
        <dbReference type="Rhea" id="RHEA-COMP:17096"/>
        <dbReference type="ChEBI" id="CHEBI:15378"/>
        <dbReference type="ChEBI" id="CHEBI:29965"/>
        <dbReference type="ChEBI" id="CHEBI:57510"/>
        <dbReference type="ChEBI" id="CHEBI:58369"/>
        <dbReference type="ChEBI" id="CHEBI:167445"/>
    </reaction>
    <physiologicalReaction direction="left-to-right" evidence="7">
        <dbReference type="Rhea" id="RHEA:66693"/>
    </physiologicalReaction>
</comment>